<sequence>MKKSLLITSLLLSLTIYGQTWNLTGNSATNPGTNFLGTSDNKDFIIKTNNTERVRINSDGKIAVGGAVDPEINLKVHGRSQIVSNADSDVFFVGNDSDNVGNGNDLIFLRYGKYQPNNPSVMTVSGLTEPSKYEVLFNIRANGNIGVGIHNPQYKLDVLGKSSFSDNMKVGGKVEAKEVKVTATPTADFVFEEDYQLPKLEEIEKHIREKKHLPEVASAKEMEKEGVNIGEFQIKLLQKIEELTLYSIEQNKQLKFQEEQLRHLQEENKTLKSQSEDIKELKKQVQQLLSTKK</sequence>
<feature type="signal peptide" evidence="2">
    <location>
        <begin position="1"/>
        <end position="18"/>
    </location>
</feature>
<evidence type="ECO:0008006" key="5">
    <source>
        <dbReference type="Google" id="ProtNLM"/>
    </source>
</evidence>
<dbReference type="Proteomes" id="UP001184861">
    <property type="component" value="Unassembled WGS sequence"/>
</dbReference>
<evidence type="ECO:0000313" key="3">
    <source>
        <dbReference type="EMBL" id="MDR6528257.1"/>
    </source>
</evidence>
<keyword evidence="2" id="KW-0732">Signal</keyword>
<dbReference type="AlphaFoldDB" id="A0AAE4C4M1"/>
<evidence type="ECO:0000313" key="4">
    <source>
        <dbReference type="Proteomes" id="UP001184861"/>
    </source>
</evidence>
<name>A0AAE4C4M1_9FLAO</name>
<keyword evidence="1" id="KW-0175">Coiled coil</keyword>
<organism evidence="3 4">
    <name type="scientific">Chryseobacterium rhizosphaerae</name>
    <dbReference type="NCBI Taxonomy" id="395937"/>
    <lineage>
        <taxon>Bacteria</taxon>
        <taxon>Pseudomonadati</taxon>
        <taxon>Bacteroidota</taxon>
        <taxon>Flavobacteriia</taxon>
        <taxon>Flavobacteriales</taxon>
        <taxon>Weeksellaceae</taxon>
        <taxon>Chryseobacterium group</taxon>
        <taxon>Chryseobacterium</taxon>
    </lineage>
</organism>
<proteinExistence type="predicted"/>
<protein>
    <recommendedName>
        <fullName evidence="5">Cell wall anchor protein</fullName>
    </recommendedName>
</protein>
<evidence type="ECO:0000256" key="2">
    <source>
        <dbReference type="SAM" id="SignalP"/>
    </source>
</evidence>
<evidence type="ECO:0000256" key="1">
    <source>
        <dbReference type="SAM" id="Coils"/>
    </source>
</evidence>
<feature type="chain" id="PRO_5042064773" description="Cell wall anchor protein" evidence="2">
    <location>
        <begin position="19"/>
        <end position="293"/>
    </location>
</feature>
<accession>A0AAE4C4M1</accession>
<dbReference type="EMBL" id="JAVDQY010000004">
    <property type="protein sequence ID" value="MDR6528257.1"/>
    <property type="molecule type" value="Genomic_DNA"/>
</dbReference>
<dbReference type="RefSeq" id="WP_228450355.1">
    <property type="nucleotide sequence ID" value="NZ_BJYH01000010.1"/>
</dbReference>
<reference evidence="3" key="1">
    <citation type="submission" date="2023-07" db="EMBL/GenBank/DDBJ databases">
        <title>Sorghum-associated microbial communities from plants grown in Nebraska, USA.</title>
        <authorList>
            <person name="Schachtman D."/>
        </authorList>
    </citation>
    <scope>NUCLEOTIDE SEQUENCE</scope>
    <source>
        <strain evidence="3">DS2360</strain>
    </source>
</reference>
<gene>
    <name evidence="3" type="ORF">J2787_003676</name>
</gene>
<feature type="coiled-coil region" evidence="1">
    <location>
        <begin position="247"/>
        <end position="291"/>
    </location>
</feature>
<comment type="caution">
    <text evidence="3">The sequence shown here is derived from an EMBL/GenBank/DDBJ whole genome shotgun (WGS) entry which is preliminary data.</text>
</comment>